<evidence type="ECO:0000313" key="2">
    <source>
        <dbReference type="EMBL" id="KAG8239810.1"/>
    </source>
</evidence>
<name>A0A8K0P8B8_LADFU</name>
<dbReference type="Pfam" id="PF16013">
    <property type="entry name" value="DUF4781"/>
    <property type="match status" value="1"/>
</dbReference>
<evidence type="ECO:0000259" key="1">
    <source>
        <dbReference type="Pfam" id="PF16013"/>
    </source>
</evidence>
<accession>A0A8K0P8B8</accession>
<dbReference type="Proteomes" id="UP000792457">
    <property type="component" value="Unassembled WGS sequence"/>
</dbReference>
<keyword evidence="3" id="KW-1185">Reference proteome</keyword>
<dbReference type="InterPro" id="IPR031962">
    <property type="entry name" value="DUF4781"/>
</dbReference>
<gene>
    <name evidence="2" type="ORF">J437_LFUL019372</name>
</gene>
<dbReference type="AlphaFoldDB" id="A0A8K0P8B8"/>
<proteinExistence type="predicted"/>
<dbReference type="OrthoDB" id="6512497at2759"/>
<protein>
    <recommendedName>
        <fullName evidence="1">DUF4781 domain-containing protein</fullName>
    </recommendedName>
</protein>
<feature type="non-terminal residue" evidence="2">
    <location>
        <position position="1"/>
    </location>
</feature>
<dbReference type="PANTHER" id="PTHR21115">
    <property type="entry name" value="GH06117P-RELATED"/>
    <property type="match status" value="1"/>
</dbReference>
<sequence length="440" mass="48193">MAGNINRSENEVDKWRKGALQLQQEFYEKLGDRRWDLIKSNERWALESKVAFAMFGEPKDKTVFIAKEDGTIIINNLNACYEPKEGKKSKDRTIFVAKEDGTFLIDEKVNSYYEHGLKIGYNKEQIDEIKKICDKIYETVDSKEILIAFLFVIGKFGSDSFIIPFFRVQRNPEGKVYFIDNVCRVYKNWEGYKNNNKLPAAEVLYPANGIYDSNENGDVLVEYAETPASSIAAKALVVGDTGVGITSLVAAGVGVASIFFPPVAPFAAAAAWAATGCGIYGASRGSYILYDRSKHTESISLTDSEARNCWLSVVGSAFGVGSGLAMKGMVAAVAQGRIVGTAGQVLVNFLNFGALTVNGIGIANHLAILVDKRRNNDLTAMDVLQFGSSVLFFTNSAMNAKTAATVIDQVQKDTLSNFTSDLSKRREKAFNKLVRNSGGD</sequence>
<comment type="caution">
    <text evidence="2">The sequence shown here is derived from an EMBL/GenBank/DDBJ whole genome shotgun (WGS) entry which is preliminary data.</text>
</comment>
<evidence type="ECO:0000313" key="3">
    <source>
        <dbReference type="Proteomes" id="UP000792457"/>
    </source>
</evidence>
<reference evidence="2" key="2">
    <citation type="submission" date="2017-10" db="EMBL/GenBank/DDBJ databases">
        <title>Ladona fulva Genome sequencing and assembly.</title>
        <authorList>
            <person name="Murali S."/>
            <person name="Richards S."/>
            <person name="Bandaranaike D."/>
            <person name="Bellair M."/>
            <person name="Blankenburg K."/>
            <person name="Chao H."/>
            <person name="Dinh H."/>
            <person name="Doddapaneni H."/>
            <person name="Dugan-Rocha S."/>
            <person name="Elkadiri S."/>
            <person name="Gnanaolivu R."/>
            <person name="Hernandez B."/>
            <person name="Skinner E."/>
            <person name="Javaid M."/>
            <person name="Lee S."/>
            <person name="Li M."/>
            <person name="Ming W."/>
            <person name="Munidasa M."/>
            <person name="Muniz J."/>
            <person name="Nguyen L."/>
            <person name="Hughes D."/>
            <person name="Osuji N."/>
            <person name="Pu L.-L."/>
            <person name="Puazo M."/>
            <person name="Qu C."/>
            <person name="Quiroz J."/>
            <person name="Raj R."/>
            <person name="Weissenberger G."/>
            <person name="Xin Y."/>
            <person name="Zou X."/>
            <person name="Han Y."/>
            <person name="Worley K."/>
            <person name="Muzny D."/>
            <person name="Gibbs R."/>
        </authorList>
    </citation>
    <scope>NUCLEOTIDE SEQUENCE</scope>
    <source>
        <strain evidence="2">Sampled in the wild</strain>
    </source>
</reference>
<organism evidence="2 3">
    <name type="scientific">Ladona fulva</name>
    <name type="common">Scarce chaser dragonfly</name>
    <name type="synonym">Libellula fulva</name>
    <dbReference type="NCBI Taxonomy" id="123851"/>
    <lineage>
        <taxon>Eukaryota</taxon>
        <taxon>Metazoa</taxon>
        <taxon>Ecdysozoa</taxon>
        <taxon>Arthropoda</taxon>
        <taxon>Hexapoda</taxon>
        <taxon>Insecta</taxon>
        <taxon>Pterygota</taxon>
        <taxon>Palaeoptera</taxon>
        <taxon>Odonata</taxon>
        <taxon>Epiprocta</taxon>
        <taxon>Anisoptera</taxon>
        <taxon>Libelluloidea</taxon>
        <taxon>Libellulidae</taxon>
        <taxon>Ladona</taxon>
    </lineage>
</organism>
<reference evidence="2" key="1">
    <citation type="submission" date="2013-04" db="EMBL/GenBank/DDBJ databases">
        <authorList>
            <person name="Qu J."/>
            <person name="Murali S.C."/>
            <person name="Bandaranaike D."/>
            <person name="Bellair M."/>
            <person name="Blankenburg K."/>
            <person name="Chao H."/>
            <person name="Dinh H."/>
            <person name="Doddapaneni H."/>
            <person name="Downs B."/>
            <person name="Dugan-Rocha S."/>
            <person name="Elkadiri S."/>
            <person name="Gnanaolivu R.D."/>
            <person name="Hernandez B."/>
            <person name="Javaid M."/>
            <person name="Jayaseelan J.C."/>
            <person name="Lee S."/>
            <person name="Li M."/>
            <person name="Ming W."/>
            <person name="Munidasa M."/>
            <person name="Muniz J."/>
            <person name="Nguyen L."/>
            <person name="Ongeri F."/>
            <person name="Osuji N."/>
            <person name="Pu L.-L."/>
            <person name="Puazo M."/>
            <person name="Qu C."/>
            <person name="Quiroz J."/>
            <person name="Raj R."/>
            <person name="Weissenberger G."/>
            <person name="Xin Y."/>
            <person name="Zou X."/>
            <person name="Han Y."/>
            <person name="Richards S."/>
            <person name="Worley K."/>
            <person name="Muzny D."/>
            <person name="Gibbs R."/>
        </authorList>
    </citation>
    <scope>NUCLEOTIDE SEQUENCE</scope>
    <source>
        <strain evidence="2">Sampled in the wild</strain>
    </source>
</reference>
<dbReference type="PANTHER" id="PTHR21115:SF0">
    <property type="entry name" value="GH06117P-RELATED"/>
    <property type="match status" value="1"/>
</dbReference>
<dbReference type="EMBL" id="KZ310034">
    <property type="protein sequence ID" value="KAG8239810.1"/>
    <property type="molecule type" value="Genomic_DNA"/>
</dbReference>
<feature type="domain" description="DUF4781" evidence="1">
    <location>
        <begin position="166"/>
        <end position="437"/>
    </location>
</feature>